<accession>A0A314UIS3</accession>
<dbReference type="EMBL" id="PJQY01003478">
    <property type="protein sequence ID" value="PQM37181.1"/>
    <property type="molecule type" value="Genomic_DNA"/>
</dbReference>
<dbReference type="AlphaFoldDB" id="A0A314UIS3"/>
<proteinExistence type="predicted"/>
<reference evidence="1 2" key="1">
    <citation type="submission" date="2018-02" db="EMBL/GenBank/DDBJ databases">
        <title>Draft genome of wild Prunus yedoensis var. nudiflora.</title>
        <authorList>
            <person name="Baek S."/>
            <person name="Kim J.-H."/>
            <person name="Choi K."/>
            <person name="Kim G.-B."/>
            <person name="Cho A."/>
            <person name="Jang H."/>
            <person name="Shin C.-H."/>
            <person name="Yu H.-J."/>
            <person name="Mun J.-H."/>
        </authorList>
    </citation>
    <scope>NUCLEOTIDE SEQUENCE [LARGE SCALE GENOMIC DNA]</scope>
    <source>
        <strain evidence="2">cv. Jeju island</strain>
        <tissue evidence="1">Leaf</tissue>
    </source>
</reference>
<evidence type="ECO:0000313" key="1">
    <source>
        <dbReference type="EMBL" id="PQM37181.1"/>
    </source>
</evidence>
<dbReference type="STRING" id="2094558.A0A314UIS3"/>
<organism evidence="1 2">
    <name type="scientific">Prunus yedoensis var. nudiflora</name>
    <dbReference type="NCBI Taxonomy" id="2094558"/>
    <lineage>
        <taxon>Eukaryota</taxon>
        <taxon>Viridiplantae</taxon>
        <taxon>Streptophyta</taxon>
        <taxon>Embryophyta</taxon>
        <taxon>Tracheophyta</taxon>
        <taxon>Spermatophyta</taxon>
        <taxon>Magnoliopsida</taxon>
        <taxon>eudicotyledons</taxon>
        <taxon>Gunneridae</taxon>
        <taxon>Pentapetalae</taxon>
        <taxon>rosids</taxon>
        <taxon>fabids</taxon>
        <taxon>Rosales</taxon>
        <taxon>Rosaceae</taxon>
        <taxon>Amygdaloideae</taxon>
        <taxon>Amygdaleae</taxon>
        <taxon>Prunus</taxon>
    </lineage>
</organism>
<evidence type="ECO:0000313" key="2">
    <source>
        <dbReference type="Proteomes" id="UP000250321"/>
    </source>
</evidence>
<sequence>MDDQPNNAHRALVTAILRGMAHVWLWDSRARAHPELIDGMVEYTRMVAEQGLFGET</sequence>
<gene>
    <name evidence="1" type="ORF">Pyn_39937</name>
</gene>
<comment type="caution">
    <text evidence="1">The sequence shown here is derived from an EMBL/GenBank/DDBJ whole genome shotgun (WGS) entry which is preliminary data.</text>
</comment>
<dbReference type="Proteomes" id="UP000250321">
    <property type="component" value="Unassembled WGS sequence"/>
</dbReference>
<dbReference type="OrthoDB" id="1924946at2759"/>
<dbReference type="InterPro" id="IPR007541">
    <property type="entry name" value="Uncharacterised_BSP"/>
</dbReference>
<dbReference type="Pfam" id="PF04450">
    <property type="entry name" value="BSP"/>
    <property type="match status" value="1"/>
</dbReference>
<name>A0A314UIS3_PRUYE</name>
<protein>
    <submittedName>
        <fullName evidence="1">Uncharacterized protein</fullName>
    </submittedName>
</protein>
<keyword evidence="2" id="KW-1185">Reference proteome</keyword>